<organism evidence="2 3">
    <name type="scientific">Luedemannella flava</name>
    <dbReference type="NCBI Taxonomy" id="349316"/>
    <lineage>
        <taxon>Bacteria</taxon>
        <taxon>Bacillati</taxon>
        <taxon>Actinomycetota</taxon>
        <taxon>Actinomycetes</taxon>
        <taxon>Micromonosporales</taxon>
        <taxon>Micromonosporaceae</taxon>
        <taxon>Luedemannella</taxon>
    </lineage>
</organism>
<protein>
    <recommendedName>
        <fullName evidence="4">DUF732 domain-containing protein</fullName>
    </recommendedName>
</protein>
<reference evidence="3" key="1">
    <citation type="journal article" date="2019" name="Int. J. Syst. Evol. Microbiol.">
        <title>The Global Catalogue of Microorganisms (GCM) 10K type strain sequencing project: providing services to taxonomists for standard genome sequencing and annotation.</title>
        <authorList>
            <consortium name="The Broad Institute Genomics Platform"/>
            <consortium name="The Broad Institute Genome Sequencing Center for Infectious Disease"/>
            <person name="Wu L."/>
            <person name="Ma J."/>
        </authorList>
    </citation>
    <scope>NUCLEOTIDE SEQUENCE [LARGE SCALE GENOMIC DNA]</scope>
    <source>
        <strain evidence="3">JCM 13250</strain>
    </source>
</reference>
<proteinExistence type="predicted"/>
<accession>A0ABP4XUN2</accession>
<evidence type="ECO:0000313" key="2">
    <source>
        <dbReference type="EMBL" id="GAA1788727.1"/>
    </source>
</evidence>
<dbReference type="RefSeq" id="WP_344126426.1">
    <property type="nucleotide sequence ID" value="NZ_BAAALT010000015.1"/>
</dbReference>
<dbReference type="EMBL" id="BAAALT010000015">
    <property type="protein sequence ID" value="GAA1788727.1"/>
    <property type="molecule type" value="Genomic_DNA"/>
</dbReference>
<evidence type="ECO:0000313" key="3">
    <source>
        <dbReference type="Proteomes" id="UP001500218"/>
    </source>
</evidence>
<feature type="transmembrane region" description="Helical" evidence="1">
    <location>
        <begin position="14"/>
        <end position="35"/>
    </location>
</feature>
<evidence type="ECO:0008006" key="4">
    <source>
        <dbReference type="Google" id="ProtNLM"/>
    </source>
</evidence>
<name>A0ABP4XUN2_9ACTN</name>
<keyword evidence="1" id="KW-1133">Transmembrane helix</keyword>
<evidence type="ECO:0000256" key="1">
    <source>
        <dbReference type="SAM" id="Phobius"/>
    </source>
</evidence>
<keyword evidence="3" id="KW-1185">Reference proteome</keyword>
<sequence>MSVHVDSAPRTKRIITYVVLGAIFLILLLIALGTFQAAKRNTQATQLAGQLQQELQKHGLPVPSTGQITSALGTDGGLLCDDPALFLDRAIAQYAMSGAGGPGARPTIAPATFAQGAQLAVGVYCPDKATEFANALDDYELHDA</sequence>
<keyword evidence="1" id="KW-0472">Membrane</keyword>
<keyword evidence="1" id="KW-0812">Transmembrane</keyword>
<gene>
    <name evidence="2" type="ORF">GCM10009682_08500</name>
</gene>
<dbReference type="Proteomes" id="UP001500218">
    <property type="component" value="Unassembled WGS sequence"/>
</dbReference>
<comment type="caution">
    <text evidence="2">The sequence shown here is derived from an EMBL/GenBank/DDBJ whole genome shotgun (WGS) entry which is preliminary data.</text>
</comment>